<dbReference type="GO" id="GO:0046872">
    <property type="term" value="F:metal ion binding"/>
    <property type="evidence" value="ECO:0007669"/>
    <property type="project" value="UniProtKB-KW"/>
</dbReference>
<comment type="subcellular location">
    <subcellularLocation>
        <location evidence="1 13">Cell membrane</location>
        <topology evidence="1 13">Multi-pass membrane protein</topology>
    </subcellularLocation>
</comment>
<comment type="similarity">
    <text evidence="2 13">Belongs to the ZIP transporter (TC 2.A.5) family. ZupT subfamily.</text>
</comment>
<feature type="transmembrane region" description="Helical" evidence="13">
    <location>
        <begin position="257"/>
        <end position="279"/>
    </location>
</feature>
<keyword evidence="8 13" id="KW-0864">Zinc transport</keyword>
<evidence type="ECO:0000256" key="11">
    <source>
        <dbReference type="ARBA" id="ARBA00023065"/>
    </source>
</evidence>
<keyword evidence="5 13" id="KW-0812">Transmembrane</keyword>
<evidence type="ECO:0000256" key="8">
    <source>
        <dbReference type="ARBA" id="ARBA00022906"/>
    </source>
</evidence>
<feature type="transmembrane region" description="Helical" evidence="13">
    <location>
        <begin position="291"/>
        <end position="309"/>
    </location>
</feature>
<feature type="binding site" description="M2 metal binding site" evidence="13">
    <location>
        <position position="207"/>
    </location>
    <ligand>
        <name>Fe(2+)</name>
        <dbReference type="ChEBI" id="CHEBI:29033"/>
    </ligand>
</feature>
<dbReference type="HAMAP" id="MF_00548">
    <property type="entry name" value="ZupT"/>
    <property type="match status" value="1"/>
</dbReference>
<keyword evidence="4 13" id="KW-1003">Cell membrane</keyword>
<feature type="transmembrane region" description="Helical" evidence="13">
    <location>
        <begin position="195"/>
        <end position="219"/>
    </location>
</feature>
<keyword evidence="15" id="KW-1185">Reference proteome</keyword>
<keyword evidence="11 13" id="KW-0406">Ion transport</keyword>
<evidence type="ECO:0000313" key="14">
    <source>
        <dbReference type="EMBL" id="ETT82911.1"/>
    </source>
</evidence>
<organism evidence="14 15">
    <name type="scientific">Viridibacillus arenosi FSL R5-213</name>
    <dbReference type="NCBI Taxonomy" id="1227360"/>
    <lineage>
        <taxon>Bacteria</taxon>
        <taxon>Bacillati</taxon>
        <taxon>Bacillota</taxon>
        <taxon>Bacilli</taxon>
        <taxon>Bacillales</taxon>
        <taxon>Caryophanaceae</taxon>
        <taxon>Viridibacillus</taxon>
    </lineage>
</organism>
<evidence type="ECO:0000256" key="1">
    <source>
        <dbReference type="ARBA" id="ARBA00004651"/>
    </source>
</evidence>
<proteinExistence type="inferred from homology"/>
<evidence type="ECO:0000256" key="13">
    <source>
        <dbReference type="HAMAP-Rule" id="MF_00548"/>
    </source>
</evidence>
<reference evidence="14 15" key="1">
    <citation type="journal article" date="2014" name="BMC Genomics">
        <title>Genomic comparison of sporeforming bacilli isolated from milk.</title>
        <authorList>
            <person name="Moreno Switt A.I."/>
            <person name="Andrus A.D."/>
            <person name="Ranieri M.L."/>
            <person name="Orsi R.H."/>
            <person name="Ivy R."/>
            <person name="den Bakker H.C."/>
            <person name="Martin N.H."/>
            <person name="Wiedmann M."/>
            <person name="Boor K.J."/>
        </authorList>
    </citation>
    <scope>NUCLEOTIDE SEQUENCE [LARGE SCALE GENOMIC DNA]</scope>
    <source>
        <strain evidence="14 15">FSL R5-213</strain>
    </source>
</reference>
<evidence type="ECO:0000256" key="7">
    <source>
        <dbReference type="ARBA" id="ARBA00022833"/>
    </source>
</evidence>
<dbReference type="GO" id="GO:0005886">
    <property type="term" value="C:plasma membrane"/>
    <property type="evidence" value="ECO:0007669"/>
    <property type="project" value="UniProtKB-SubCell"/>
</dbReference>
<evidence type="ECO:0000256" key="12">
    <source>
        <dbReference type="ARBA" id="ARBA00023136"/>
    </source>
</evidence>
<accession>W4ESY2</accession>
<dbReference type="AlphaFoldDB" id="W4ESY2"/>
<keyword evidence="10" id="KW-0408">Iron</keyword>
<comment type="caution">
    <text evidence="14">The sequence shown here is derived from an EMBL/GenBank/DDBJ whole genome shotgun (WGS) entry which is preliminary data.</text>
</comment>
<dbReference type="eggNOG" id="COG0428">
    <property type="taxonomic scope" value="Bacteria"/>
</dbReference>
<dbReference type="Pfam" id="PF02535">
    <property type="entry name" value="Zip"/>
    <property type="match status" value="1"/>
</dbReference>
<dbReference type="PANTHER" id="PTHR11040">
    <property type="entry name" value="ZINC/IRON TRANSPORTER"/>
    <property type="match status" value="1"/>
</dbReference>
<evidence type="ECO:0000256" key="6">
    <source>
        <dbReference type="ARBA" id="ARBA00022723"/>
    </source>
</evidence>
<feature type="transmembrane region" description="Helical" evidence="13">
    <location>
        <begin position="46"/>
        <end position="70"/>
    </location>
</feature>
<dbReference type="PATRIC" id="fig|1227360.4.peg.2737"/>
<feature type="transmembrane region" description="Helical" evidence="13">
    <location>
        <begin position="168"/>
        <end position="189"/>
    </location>
</feature>
<evidence type="ECO:0000256" key="3">
    <source>
        <dbReference type="ARBA" id="ARBA00022448"/>
    </source>
</evidence>
<dbReference type="PANTHER" id="PTHR11040:SF205">
    <property type="entry name" value="ZINC TRANSPORTER ZUPT"/>
    <property type="match status" value="1"/>
</dbReference>
<feature type="transmembrane region" description="Helical" evidence="13">
    <location>
        <begin position="231"/>
        <end position="251"/>
    </location>
</feature>
<sequence length="310" mass="33619">MLPLSEIFFGSFYFYYLKKVALRKLFAYNEINILIEKVVEYMDGNVVFALALTLFAGLATGVGSLIAFFTSRTNTKFLSFSLGFSAGVMIYVSLIEIFVKAKDSLVGELGEKQGYTFTVIGFFAGMLLIALIDKMIPKHENPHEVKKVEDMQTGPSNDEYAKLMKMGIFTALAIGIHNFPEGIATFASALQDPNLGIAIAIAVAIHNIPEGIAVSVPIFFATGDRKKAFKLSFLSGLAEPVGAFVAYLILMPFLNDIVFGVLFAGVAGIMVFISLDELLPAAKKYDEAHTSIYGVIAGMAVMAISLVLLV</sequence>
<feature type="transmembrane region" description="Helical" evidence="13">
    <location>
        <begin position="114"/>
        <end position="132"/>
    </location>
</feature>
<keyword evidence="7 13" id="KW-0862">Zinc</keyword>
<comment type="function">
    <text evidence="13">Mediates zinc uptake. May also transport other divalent cations.</text>
</comment>
<dbReference type="InterPro" id="IPR023498">
    <property type="entry name" value="Zn_transptr_ZupT"/>
</dbReference>
<feature type="binding site" description="M1 metal binding site" evidence="13">
    <location>
        <position position="206"/>
    </location>
    <ligand>
        <name>Zn(2+)</name>
        <dbReference type="ChEBI" id="CHEBI:29105"/>
    </ligand>
</feature>
<feature type="binding site" description="M1 metal binding site" evidence="13">
    <location>
        <position position="181"/>
    </location>
    <ligand>
        <name>Zn(2+)</name>
        <dbReference type="ChEBI" id="CHEBI:29105"/>
    </ligand>
</feature>
<feature type="binding site" description="M2 metal binding site" evidence="13">
    <location>
        <position position="210"/>
    </location>
    <ligand>
        <name>Fe(2+)</name>
        <dbReference type="ChEBI" id="CHEBI:29033"/>
    </ligand>
</feature>
<keyword evidence="3 13" id="KW-0813">Transport</keyword>
<evidence type="ECO:0000256" key="10">
    <source>
        <dbReference type="ARBA" id="ARBA00023004"/>
    </source>
</evidence>
<dbReference type="Proteomes" id="UP000019062">
    <property type="component" value="Unassembled WGS sequence"/>
</dbReference>
<dbReference type="InterPro" id="IPR003689">
    <property type="entry name" value="ZIP"/>
</dbReference>
<feature type="binding site" description="M2 metal binding site" evidence="13">
    <location>
        <position position="178"/>
    </location>
    <ligand>
        <name>Fe(2+)</name>
        <dbReference type="ChEBI" id="CHEBI:29033"/>
    </ligand>
</feature>
<evidence type="ECO:0000256" key="5">
    <source>
        <dbReference type="ARBA" id="ARBA00022692"/>
    </source>
</evidence>
<protein>
    <recommendedName>
        <fullName evidence="13">Zinc transporter ZupT</fullName>
    </recommendedName>
</protein>
<evidence type="ECO:0000256" key="2">
    <source>
        <dbReference type="ARBA" id="ARBA00009703"/>
    </source>
</evidence>
<feature type="transmembrane region" description="Helical" evidence="13">
    <location>
        <begin position="77"/>
        <end position="99"/>
    </location>
</feature>
<evidence type="ECO:0000256" key="9">
    <source>
        <dbReference type="ARBA" id="ARBA00022989"/>
    </source>
</evidence>
<dbReference type="NCBIfam" id="NF003243">
    <property type="entry name" value="PRK04201.1"/>
    <property type="match status" value="1"/>
</dbReference>
<evidence type="ECO:0000313" key="15">
    <source>
        <dbReference type="Proteomes" id="UP000019062"/>
    </source>
</evidence>
<evidence type="ECO:0000256" key="4">
    <source>
        <dbReference type="ARBA" id="ARBA00022475"/>
    </source>
</evidence>
<feature type="binding site" description="M1 metal binding site" evidence="13">
    <location>
        <position position="210"/>
    </location>
    <ligand>
        <name>Zn(2+)</name>
        <dbReference type="ChEBI" id="CHEBI:29105"/>
    </ligand>
</feature>
<keyword evidence="6" id="KW-0479">Metal-binding</keyword>
<dbReference type="GO" id="GO:0005385">
    <property type="term" value="F:zinc ion transmembrane transporter activity"/>
    <property type="evidence" value="ECO:0007669"/>
    <property type="project" value="UniProtKB-UniRule"/>
</dbReference>
<gene>
    <name evidence="13" type="primary">zupT</name>
    <name evidence="14" type="ORF">C176_13417</name>
</gene>
<name>W4ESY2_9BACL</name>
<feature type="binding site" description="M2 metal binding site" evidence="13">
    <location>
        <position position="181"/>
    </location>
    <ligand>
        <name>Fe(2+)</name>
        <dbReference type="ChEBI" id="CHEBI:29033"/>
    </ligand>
</feature>
<keyword evidence="9 13" id="KW-1133">Transmembrane helix</keyword>
<keyword evidence="12 13" id="KW-0472">Membrane</keyword>
<comment type="catalytic activity">
    <reaction evidence="13">
        <text>Zn(2+)(in) = Zn(2+)(out)</text>
        <dbReference type="Rhea" id="RHEA:29351"/>
        <dbReference type="ChEBI" id="CHEBI:29105"/>
    </reaction>
</comment>
<feature type="binding site" description="M2 metal binding site" evidence="13">
    <location>
        <position position="239"/>
    </location>
    <ligand>
        <name>Fe(2+)</name>
        <dbReference type="ChEBI" id="CHEBI:29033"/>
    </ligand>
</feature>
<dbReference type="EMBL" id="ASQA01000033">
    <property type="protein sequence ID" value="ETT82911.1"/>
    <property type="molecule type" value="Genomic_DNA"/>
</dbReference>